<evidence type="ECO:0000313" key="2">
    <source>
        <dbReference type="Proteomes" id="UP001056384"/>
    </source>
</evidence>
<dbReference type="Proteomes" id="UP001056384">
    <property type="component" value="Chromosome 5"/>
</dbReference>
<dbReference type="AlphaFoldDB" id="A0A9Q9EKQ5"/>
<gene>
    <name evidence="1" type="ORF">Slin15195_G068380</name>
</gene>
<organism evidence="1 2">
    <name type="scientific">Septoria linicola</name>
    <dbReference type="NCBI Taxonomy" id="215465"/>
    <lineage>
        <taxon>Eukaryota</taxon>
        <taxon>Fungi</taxon>
        <taxon>Dikarya</taxon>
        <taxon>Ascomycota</taxon>
        <taxon>Pezizomycotina</taxon>
        <taxon>Dothideomycetes</taxon>
        <taxon>Dothideomycetidae</taxon>
        <taxon>Mycosphaerellales</taxon>
        <taxon>Mycosphaerellaceae</taxon>
        <taxon>Septoria</taxon>
    </lineage>
</organism>
<reference evidence="1" key="1">
    <citation type="submission" date="2022-06" db="EMBL/GenBank/DDBJ databases">
        <title>Complete genome sequences of two strains of the flax pathogen Septoria linicola.</title>
        <authorList>
            <person name="Lapalu N."/>
            <person name="Simon A."/>
            <person name="Demenou B."/>
            <person name="Paumier D."/>
            <person name="Guillot M.-P."/>
            <person name="Gout L."/>
            <person name="Valade R."/>
        </authorList>
    </citation>
    <scope>NUCLEOTIDE SEQUENCE</scope>
    <source>
        <strain evidence="1">SE15195</strain>
    </source>
</reference>
<accession>A0A9Q9EKQ5</accession>
<protein>
    <submittedName>
        <fullName evidence="1">Uncharacterized protein</fullName>
    </submittedName>
</protein>
<dbReference type="EMBL" id="CP099422">
    <property type="protein sequence ID" value="USW53519.1"/>
    <property type="molecule type" value="Genomic_DNA"/>
</dbReference>
<sequence>MSTKAPQSAGELADPWRGSKIMIRDIPCKYEVMKVFGTKKWEAHKKMWRLDDFEKTGSIIHPGRFTNPTHWRNYLRDTVFESEKRQLRIESISCYVYDGHDEDPVDELQIYRHFPPVRLTSEEIRPLFTNPAVVRAELLVSFAINKIDFRESVSDPNDFIMLNGDIVPATSAAALERSTRRTRSTLRRPRQRRRPEARLVCSTCCANHLWTRTNNRLSSMLTEVALINQSIEE</sequence>
<keyword evidence="2" id="KW-1185">Reference proteome</keyword>
<evidence type="ECO:0000313" key="1">
    <source>
        <dbReference type="EMBL" id="USW53519.1"/>
    </source>
</evidence>
<proteinExistence type="predicted"/>
<name>A0A9Q9EKQ5_9PEZI</name>